<dbReference type="Pfam" id="PF04352">
    <property type="entry name" value="ProQ"/>
    <property type="match status" value="1"/>
</dbReference>
<dbReference type="GO" id="GO:0010608">
    <property type="term" value="P:post-transcriptional regulation of gene expression"/>
    <property type="evidence" value="ECO:0007669"/>
    <property type="project" value="InterPro"/>
</dbReference>
<dbReference type="EMBL" id="FCOM02000071">
    <property type="protein sequence ID" value="SAL86311.1"/>
    <property type="molecule type" value="Genomic_DNA"/>
</dbReference>
<accession>A0A158L0Y3</accession>
<dbReference type="Proteomes" id="UP000055019">
    <property type="component" value="Unassembled WGS sequence"/>
</dbReference>
<evidence type="ECO:0000256" key="1">
    <source>
        <dbReference type="ARBA" id="ARBA00022490"/>
    </source>
</evidence>
<evidence type="ECO:0000313" key="6">
    <source>
        <dbReference type="EMBL" id="SAL86311.1"/>
    </source>
</evidence>
<gene>
    <name evidence="6" type="ORF">AWB74_07648</name>
</gene>
<evidence type="ECO:0000256" key="3">
    <source>
        <dbReference type="ARBA" id="ARBA00023186"/>
    </source>
</evidence>
<name>A0A158L0Y3_9BURK</name>
<keyword evidence="2" id="KW-0694">RNA-binding</keyword>
<dbReference type="InterPro" id="IPR036442">
    <property type="entry name" value="ProQ/FinO_sf"/>
</dbReference>
<dbReference type="Gene3D" id="1.10.1710.10">
    <property type="entry name" value="ProQ/FinO domain"/>
    <property type="match status" value="1"/>
</dbReference>
<evidence type="ECO:0000256" key="4">
    <source>
        <dbReference type="SAM" id="MobiDB-lite"/>
    </source>
</evidence>
<dbReference type="InterPro" id="IPR023529">
    <property type="entry name" value="ProQ"/>
</dbReference>
<keyword evidence="1" id="KW-0963">Cytoplasm</keyword>
<dbReference type="AlphaFoldDB" id="A0A158L0Y3"/>
<comment type="caution">
    <text evidence="6">The sequence shown here is derived from an EMBL/GenBank/DDBJ whole genome shotgun (WGS) entry which is preliminary data.</text>
</comment>
<feature type="region of interest" description="Disordered" evidence="4">
    <location>
        <begin position="16"/>
        <end position="48"/>
    </location>
</feature>
<dbReference type="RefSeq" id="WP_061151797.1">
    <property type="nucleotide sequence ID" value="NZ_FCOM02000071.1"/>
</dbReference>
<evidence type="ECO:0000259" key="5">
    <source>
        <dbReference type="SMART" id="SM00945"/>
    </source>
</evidence>
<dbReference type="GO" id="GO:0033592">
    <property type="term" value="F:RNA strand annealing activity"/>
    <property type="evidence" value="ECO:0007669"/>
    <property type="project" value="InterPro"/>
</dbReference>
<sequence length="164" mass="17693">MGFEQLAALRAQLNQNAKSAKGASSVMPSRVKAAGDIKQQSSPPRTSADAAARAVATLQKNFPRAFPQSPTPKVPLKVGILKDVLAQAASLGLSERDVRNGIKLWCRGHLYWTCLTEGSARVDLHGAVVGVVSADEAEYGASQERVRLTRRREQIAKHGGRRPR</sequence>
<dbReference type="GO" id="GO:0034057">
    <property type="term" value="F:RNA strand-exchange activity"/>
    <property type="evidence" value="ECO:0007669"/>
    <property type="project" value="InterPro"/>
</dbReference>
<keyword evidence="7" id="KW-1185">Reference proteome</keyword>
<protein>
    <submittedName>
        <fullName evidence="6">ProQ activator of osmoprotectant transporter ProP</fullName>
    </submittedName>
</protein>
<dbReference type="SUPFAM" id="SSF48657">
    <property type="entry name" value="FinO-like"/>
    <property type="match status" value="1"/>
</dbReference>
<dbReference type="PANTHER" id="PTHR38106:SF1">
    <property type="entry name" value="RNA CHAPERONE PROQ"/>
    <property type="match status" value="1"/>
</dbReference>
<dbReference type="GO" id="GO:0005829">
    <property type="term" value="C:cytosol"/>
    <property type="evidence" value="ECO:0007669"/>
    <property type="project" value="TreeGrafter"/>
</dbReference>
<dbReference type="PANTHER" id="PTHR38106">
    <property type="entry name" value="RNA CHAPERONE PROQ"/>
    <property type="match status" value="1"/>
</dbReference>
<reference evidence="6" key="1">
    <citation type="submission" date="2016-01" db="EMBL/GenBank/DDBJ databases">
        <authorList>
            <person name="Peeters C."/>
        </authorList>
    </citation>
    <scope>NUCLEOTIDE SEQUENCE [LARGE SCALE GENOMIC DNA]</scope>
    <source>
        <strain evidence="6">LMG 29317</strain>
    </source>
</reference>
<organism evidence="6 7">
    <name type="scientific">Caballeronia arvi</name>
    <dbReference type="NCBI Taxonomy" id="1777135"/>
    <lineage>
        <taxon>Bacteria</taxon>
        <taxon>Pseudomonadati</taxon>
        <taxon>Pseudomonadota</taxon>
        <taxon>Betaproteobacteria</taxon>
        <taxon>Burkholderiales</taxon>
        <taxon>Burkholderiaceae</taxon>
        <taxon>Caballeronia</taxon>
    </lineage>
</organism>
<feature type="domain" description="ProQ/FinO" evidence="5">
    <location>
        <begin position="46"/>
        <end position="160"/>
    </location>
</feature>
<dbReference type="InterPro" id="IPR016103">
    <property type="entry name" value="ProQ/FinO"/>
</dbReference>
<evidence type="ECO:0000313" key="7">
    <source>
        <dbReference type="Proteomes" id="UP000055019"/>
    </source>
</evidence>
<dbReference type="OrthoDB" id="7025208at2"/>
<keyword evidence="3" id="KW-0143">Chaperone</keyword>
<proteinExistence type="predicted"/>
<dbReference type="SMART" id="SM00945">
    <property type="entry name" value="ProQ"/>
    <property type="match status" value="1"/>
</dbReference>
<evidence type="ECO:0000256" key="2">
    <source>
        <dbReference type="ARBA" id="ARBA00022884"/>
    </source>
</evidence>